<dbReference type="KEGG" id="bcx:BCA_3318"/>
<reference evidence="1 2" key="1">
    <citation type="submission" date="2009-02" db="EMBL/GenBank/DDBJ databases">
        <title>Genome sequence of Bacillus cereus 03BB102.</title>
        <authorList>
            <person name="Dodson R.J."/>
            <person name="Jackson P."/>
            <person name="Munk A.C."/>
            <person name="Brettin T."/>
            <person name="Bruce D."/>
            <person name="Detter C."/>
            <person name="Tapia R."/>
            <person name="Han C."/>
            <person name="Sutton G."/>
            <person name="Sims D."/>
        </authorList>
    </citation>
    <scope>NUCLEOTIDE SEQUENCE [LARGE SCALE GENOMIC DNA]</scope>
    <source>
        <strain evidence="1 2">03BB102</strain>
    </source>
</reference>
<dbReference type="EMBL" id="CP001407">
    <property type="protein sequence ID" value="ACO29634.1"/>
    <property type="molecule type" value="Genomic_DNA"/>
</dbReference>
<proteinExistence type="predicted"/>
<sequence>MKNIDWDYIAPPSVDKSGNSNLQLALDVGVPFTKDNHKIELHH</sequence>
<accession>A0A158RQH5</accession>
<dbReference type="Proteomes" id="UP000002210">
    <property type="component" value="Chromosome"/>
</dbReference>
<protein>
    <submittedName>
        <fullName evidence="1">Uncharacterized protein</fullName>
    </submittedName>
</protein>
<name>A0A158RQH5_BACC3</name>
<evidence type="ECO:0000313" key="2">
    <source>
        <dbReference type="Proteomes" id="UP000002210"/>
    </source>
</evidence>
<evidence type="ECO:0000313" key="1">
    <source>
        <dbReference type="EMBL" id="ACO29634.1"/>
    </source>
</evidence>
<organism evidence="1 2">
    <name type="scientific">Bacillus cereus (strain 03BB102)</name>
    <dbReference type="NCBI Taxonomy" id="572264"/>
    <lineage>
        <taxon>Bacteria</taxon>
        <taxon>Bacillati</taxon>
        <taxon>Bacillota</taxon>
        <taxon>Bacilli</taxon>
        <taxon>Bacillales</taxon>
        <taxon>Bacillaceae</taxon>
        <taxon>Bacillus</taxon>
        <taxon>Bacillus cereus group</taxon>
    </lineage>
</organism>
<gene>
    <name evidence="1" type="ordered locus">BCA_3318</name>
</gene>
<dbReference type="AlphaFoldDB" id="A0A158RQH5"/>